<feature type="compositionally biased region" description="Acidic residues" evidence="1">
    <location>
        <begin position="108"/>
        <end position="118"/>
    </location>
</feature>
<evidence type="ECO:0000313" key="3">
    <source>
        <dbReference type="Proteomes" id="UP000016924"/>
    </source>
</evidence>
<accession>R7YX05</accession>
<dbReference type="AlphaFoldDB" id="R7YX05"/>
<dbReference type="EMBL" id="JH767580">
    <property type="protein sequence ID" value="EON66437.1"/>
    <property type="molecule type" value="Genomic_DNA"/>
</dbReference>
<feature type="region of interest" description="Disordered" evidence="1">
    <location>
        <begin position="102"/>
        <end position="125"/>
    </location>
</feature>
<dbReference type="GeneID" id="19902846"/>
<name>R7YX05_CONA1</name>
<proteinExistence type="predicted"/>
<protein>
    <submittedName>
        <fullName evidence="2">Uncharacterized protein</fullName>
    </submittedName>
</protein>
<dbReference type="Proteomes" id="UP000016924">
    <property type="component" value="Unassembled WGS sequence"/>
</dbReference>
<reference evidence="3" key="1">
    <citation type="submission" date="2012-06" db="EMBL/GenBank/DDBJ databases">
        <title>The genome sequence of Coniosporium apollinis CBS 100218.</title>
        <authorList>
            <consortium name="The Broad Institute Genome Sequencing Platform"/>
            <person name="Cuomo C."/>
            <person name="Gorbushina A."/>
            <person name="Noack S."/>
            <person name="Walker B."/>
            <person name="Young S.K."/>
            <person name="Zeng Q."/>
            <person name="Gargeya S."/>
            <person name="Fitzgerald M."/>
            <person name="Haas B."/>
            <person name="Abouelleil A."/>
            <person name="Alvarado L."/>
            <person name="Arachchi H.M."/>
            <person name="Berlin A.M."/>
            <person name="Chapman S.B."/>
            <person name="Goldberg J."/>
            <person name="Griggs A."/>
            <person name="Gujja S."/>
            <person name="Hansen M."/>
            <person name="Howarth C."/>
            <person name="Imamovic A."/>
            <person name="Larimer J."/>
            <person name="McCowan C."/>
            <person name="Montmayeur A."/>
            <person name="Murphy C."/>
            <person name="Neiman D."/>
            <person name="Pearson M."/>
            <person name="Priest M."/>
            <person name="Roberts A."/>
            <person name="Saif S."/>
            <person name="Shea T."/>
            <person name="Sisk P."/>
            <person name="Sykes S."/>
            <person name="Wortman J."/>
            <person name="Nusbaum C."/>
            <person name="Birren B."/>
        </authorList>
    </citation>
    <scope>NUCLEOTIDE SEQUENCE [LARGE SCALE GENOMIC DNA]</scope>
    <source>
        <strain evidence="3">CBS 100218</strain>
    </source>
</reference>
<sequence length="239" mass="26101">MFKGKTLGFPTERRPASFRKQLSTVDQKTINEWMSSMEPMLGNLVVTEAQRNKDQGTRAASKQTFCAPGNRVRASLKDGSKLIAATPLSSPEDATTFRSRQLPAAEAPDSDSQAEEVQPEPAEPPAAEQVEILDAADAGDAETIHSYHTLDAHLVPLAPARMEELVRRSLHVVITRFDPLTLAAQLNLDLATNTTANSTVISLGLLSGFYEIRKAGLLIHQCSSDAFRLSMFNNIKAFH</sequence>
<gene>
    <name evidence="2" type="ORF">W97_05535</name>
</gene>
<evidence type="ECO:0000256" key="1">
    <source>
        <dbReference type="SAM" id="MobiDB-lite"/>
    </source>
</evidence>
<dbReference type="RefSeq" id="XP_007781754.1">
    <property type="nucleotide sequence ID" value="XM_007783564.1"/>
</dbReference>
<keyword evidence="3" id="KW-1185">Reference proteome</keyword>
<evidence type="ECO:0000313" key="2">
    <source>
        <dbReference type="EMBL" id="EON66437.1"/>
    </source>
</evidence>
<organism evidence="2 3">
    <name type="scientific">Coniosporium apollinis (strain CBS 100218)</name>
    <name type="common">Rock-inhabiting black yeast</name>
    <dbReference type="NCBI Taxonomy" id="1168221"/>
    <lineage>
        <taxon>Eukaryota</taxon>
        <taxon>Fungi</taxon>
        <taxon>Dikarya</taxon>
        <taxon>Ascomycota</taxon>
        <taxon>Pezizomycotina</taxon>
        <taxon>Dothideomycetes</taxon>
        <taxon>Dothideomycetes incertae sedis</taxon>
        <taxon>Coniosporium</taxon>
    </lineage>
</organism>
<dbReference type="HOGENOM" id="CLU_1161057_0_0_1"/>